<reference evidence="2 3" key="1">
    <citation type="submission" date="2018-02" db="EMBL/GenBank/DDBJ databases">
        <title>Comparative genomes isolates from brazilian mangrove.</title>
        <authorList>
            <person name="Araujo J.E."/>
            <person name="Taketani R.G."/>
            <person name="Silva M.C.P."/>
            <person name="Loureco M.V."/>
            <person name="Andreote F.D."/>
        </authorList>
    </citation>
    <scope>NUCLEOTIDE SEQUENCE [LARGE SCALE GENOMIC DNA]</scope>
    <source>
        <strain evidence="2 3">Nap-Phe MGV</strain>
    </source>
</reference>
<evidence type="ECO:0000313" key="3">
    <source>
        <dbReference type="Proteomes" id="UP000237819"/>
    </source>
</evidence>
<gene>
    <name evidence="2" type="ORF">C5Y93_04290</name>
</gene>
<organism evidence="2 3">
    <name type="scientific">Blastopirellula marina</name>
    <dbReference type="NCBI Taxonomy" id="124"/>
    <lineage>
        <taxon>Bacteria</taxon>
        <taxon>Pseudomonadati</taxon>
        <taxon>Planctomycetota</taxon>
        <taxon>Planctomycetia</taxon>
        <taxon>Pirellulales</taxon>
        <taxon>Pirellulaceae</taxon>
        <taxon>Blastopirellula</taxon>
    </lineage>
</organism>
<evidence type="ECO:0000256" key="1">
    <source>
        <dbReference type="SAM" id="MobiDB-lite"/>
    </source>
</evidence>
<sequence>MKLLRHGSQNRGALGRTGTLDRTGLDRTGPLRFFESGMDWTAYFFSCPNQRTDRDKKCVACSQAAGLLRRNSPER</sequence>
<feature type="region of interest" description="Disordered" evidence="1">
    <location>
        <begin position="1"/>
        <end position="23"/>
    </location>
</feature>
<protein>
    <submittedName>
        <fullName evidence="2">Uncharacterized protein</fullName>
    </submittedName>
</protein>
<evidence type="ECO:0000313" key="2">
    <source>
        <dbReference type="EMBL" id="PQO47267.1"/>
    </source>
</evidence>
<dbReference type="AlphaFoldDB" id="A0A2S8GS55"/>
<comment type="caution">
    <text evidence="2">The sequence shown here is derived from an EMBL/GenBank/DDBJ whole genome shotgun (WGS) entry which is preliminary data.</text>
</comment>
<dbReference type="EMBL" id="PUHZ01000005">
    <property type="protein sequence ID" value="PQO47267.1"/>
    <property type="molecule type" value="Genomic_DNA"/>
</dbReference>
<dbReference type="Proteomes" id="UP000237819">
    <property type="component" value="Unassembled WGS sequence"/>
</dbReference>
<accession>A0A2S8GS55</accession>
<proteinExistence type="predicted"/>
<name>A0A2S8GS55_9BACT</name>